<gene>
    <name evidence="1" type="ORF">DAETH_28140</name>
</gene>
<accession>A0ABN6RHM6</accession>
<organism evidence="1 2">
    <name type="scientific">Deinococcus aetherius</name>
    <dbReference type="NCBI Taxonomy" id="200252"/>
    <lineage>
        <taxon>Bacteria</taxon>
        <taxon>Thermotogati</taxon>
        <taxon>Deinococcota</taxon>
        <taxon>Deinococci</taxon>
        <taxon>Deinococcales</taxon>
        <taxon>Deinococcaceae</taxon>
        <taxon>Deinococcus</taxon>
    </lineage>
</organism>
<dbReference type="EMBL" id="AP026560">
    <property type="protein sequence ID" value="BDP42845.1"/>
    <property type="molecule type" value="Genomic_DNA"/>
</dbReference>
<evidence type="ECO:0000313" key="1">
    <source>
        <dbReference type="EMBL" id="BDP42845.1"/>
    </source>
</evidence>
<sequence>MTDDPRDRIRRILAAEGQFDADPTFDYKRQRWHKQEEAGDYELDEEAVEWVRERAARANREAFLAVLDKAPDVPPLPGDELP</sequence>
<keyword evidence="2" id="KW-1185">Reference proteome</keyword>
<reference evidence="1" key="1">
    <citation type="submission" date="2022-07" db="EMBL/GenBank/DDBJ databases">
        <title>Complete Genome Sequence of the Radioresistant Bacterium Deinococcus aetherius ST0316, Isolated from the Air Dust collected in Lower Stratosphere above Japan.</title>
        <authorList>
            <person name="Satoh K."/>
            <person name="Hagiwara K."/>
            <person name="Katsumata K."/>
            <person name="Kubo A."/>
            <person name="Yokobori S."/>
            <person name="Yamagishi A."/>
            <person name="Oono Y."/>
            <person name="Narumi I."/>
        </authorList>
    </citation>
    <scope>NUCLEOTIDE SEQUENCE</scope>
    <source>
        <strain evidence="1">ST0316</strain>
    </source>
</reference>
<name>A0ABN6RHM6_9DEIO</name>
<dbReference type="RefSeq" id="WP_264775522.1">
    <property type="nucleotide sequence ID" value="NZ_AP026560.1"/>
</dbReference>
<protein>
    <submittedName>
        <fullName evidence="1">Uncharacterized protein</fullName>
    </submittedName>
</protein>
<dbReference type="Proteomes" id="UP001064971">
    <property type="component" value="Chromosome"/>
</dbReference>
<proteinExistence type="predicted"/>
<evidence type="ECO:0000313" key="2">
    <source>
        <dbReference type="Proteomes" id="UP001064971"/>
    </source>
</evidence>